<keyword evidence="6" id="KW-0503">Monooxygenase</keyword>
<dbReference type="PANTHER" id="PTHR24291">
    <property type="entry name" value="CYTOCHROME P450 FAMILY 4"/>
    <property type="match status" value="1"/>
</dbReference>
<proteinExistence type="inferred from homology"/>
<dbReference type="Pfam" id="PF00067">
    <property type="entry name" value="p450"/>
    <property type="match status" value="1"/>
</dbReference>
<dbReference type="GO" id="GO:0005506">
    <property type="term" value="F:iron ion binding"/>
    <property type="evidence" value="ECO:0007669"/>
    <property type="project" value="InterPro"/>
</dbReference>
<dbReference type="AlphaFoldDB" id="L0DL33"/>
<dbReference type="HOGENOM" id="CLU_001570_5_1_0"/>
<dbReference type="CDD" id="cd20620">
    <property type="entry name" value="CYP132-like"/>
    <property type="match status" value="1"/>
</dbReference>
<evidence type="ECO:0000313" key="8">
    <source>
        <dbReference type="EMBL" id="AGA29540.1"/>
    </source>
</evidence>
<keyword evidence="2 7" id="KW-0349">Heme</keyword>
<dbReference type="InterPro" id="IPR002401">
    <property type="entry name" value="Cyt_P450_E_grp-I"/>
</dbReference>
<evidence type="ECO:0000256" key="3">
    <source>
        <dbReference type="ARBA" id="ARBA00022723"/>
    </source>
</evidence>
<dbReference type="InterPro" id="IPR001128">
    <property type="entry name" value="Cyt_P450"/>
</dbReference>
<accession>L0DL33</accession>
<evidence type="ECO:0000256" key="4">
    <source>
        <dbReference type="ARBA" id="ARBA00023002"/>
    </source>
</evidence>
<keyword evidence="9" id="KW-1185">Reference proteome</keyword>
<evidence type="ECO:0000256" key="2">
    <source>
        <dbReference type="ARBA" id="ARBA00022617"/>
    </source>
</evidence>
<keyword evidence="5 7" id="KW-0408">Iron</keyword>
<gene>
    <name evidence="8" type="ordered locus">Sinac_5392</name>
</gene>
<dbReference type="EMBL" id="CP003364">
    <property type="protein sequence ID" value="AGA29540.1"/>
    <property type="molecule type" value="Genomic_DNA"/>
</dbReference>
<evidence type="ECO:0000256" key="5">
    <source>
        <dbReference type="ARBA" id="ARBA00023004"/>
    </source>
</evidence>
<evidence type="ECO:0000313" key="9">
    <source>
        <dbReference type="Proteomes" id="UP000010798"/>
    </source>
</evidence>
<dbReference type="SUPFAM" id="SSF48264">
    <property type="entry name" value="Cytochrome P450"/>
    <property type="match status" value="1"/>
</dbReference>
<protein>
    <submittedName>
        <fullName evidence="8">Cytochrome P450</fullName>
    </submittedName>
</protein>
<sequence>MTRPVALNTAPGLRQLLPPPFGPMGRLQKAPLRFLLDYHRQYGDVFRFQVGPFVLHMLAHPDHIKHVLLDHAKNYPRSWVYKRTKLAAGEGLVTTEGPAWRRLRRMAQPAFHPRQIEAMADVMTDATDAMRRRWREVAQRGEPLDVAAEFMDLALRIAGQTLLSTDLGGEADQIGPAITASMEYVQYRLENVLALPLGVPTPRNLRFRRALRTLDTILFEIIAQHRRKSGRDANDLLAMLMAARDEATGKGLSDVELRDQIFTFFVAGHETTANALTWTLYLLSQHSEVERRVHTEVAEVLGGRTPDAGDIPHLAYTRRVIEESLRLYPPVYALLRDARDDDAIGGFRIPARSMVFLSPYVTHRHPEFWPAPEAFDPDRFLPEHTANRPRFAWYPFLGGPHQCIGQEFAMMETTLVVAMLAQSFSLRLVPGARVEPKPMLSLRPRFGLPMTVHINGSGSVG</sequence>
<dbReference type="PRINTS" id="PR00463">
    <property type="entry name" value="EP450I"/>
</dbReference>
<dbReference type="STRING" id="886293.Sinac_5392"/>
<dbReference type="InterPro" id="IPR036396">
    <property type="entry name" value="Cyt_P450_sf"/>
</dbReference>
<dbReference type="Gene3D" id="1.10.630.10">
    <property type="entry name" value="Cytochrome P450"/>
    <property type="match status" value="1"/>
</dbReference>
<dbReference type="GO" id="GO:0020037">
    <property type="term" value="F:heme binding"/>
    <property type="evidence" value="ECO:0007669"/>
    <property type="project" value="InterPro"/>
</dbReference>
<evidence type="ECO:0000256" key="1">
    <source>
        <dbReference type="ARBA" id="ARBA00010617"/>
    </source>
</evidence>
<reference evidence="8 9" key="1">
    <citation type="submission" date="2012-02" db="EMBL/GenBank/DDBJ databases">
        <title>Complete sequence of chromosome of Singulisphaera acidiphila DSM 18658.</title>
        <authorList>
            <consortium name="US DOE Joint Genome Institute (JGI-PGF)"/>
            <person name="Lucas S."/>
            <person name="Copeland A."/>
            <person name="Lapidus A."/>
            <person name="Glavina del Rio T."/>
            <person name="Dalin E."/>
            <person name="Tice H."/>
            <person name="Bruce D."/>
            <person name="Goodwin L."/>
            <person name="Pitluck S."/>
            <person name="Peters L."/>
            <person name="Ovchinnikova G."/>
            <person name="Chertkov O."/>
            <person name="Kyrpides N."/>
            <person name="Mavromatis K."/>
            <person name="Ivanova N."/>
            <person name="Brettin T."/>
            <person name="Detter J.C."/>
            <person name="Han C."/>
            <person name="Larimer F."/>
            <person name="Land M."/>
            <person name="Hauser L."/>
            <person name="Markowitz V."/>
            <person name="Cheng J.-F."/>
            <person name="Hugenholtz P."/>
            <person name="Woyke T."/>
            <person name="Wu D."/>
            <person name="Tindall B."/>
            <person name="Pomrenke H."/>
            <person name="Brambilla E."/>
            <person name="Klenk H.-P."/>
            <person name="Eisen J.A."/>
        </authorList>
    </citation>
    <scope>NUCLEOTIDE SEQUENCE [LARGE SCALE GENOMIC DNA]</scope>
    <source>
        <strain evidence="9">ATCC BAA-1392 / DSM 18658 / VKM B-2454 / MOB10</strain>
    </source>
</reference>
<comment type="cofactor">
    <cofactor evidence="7">
        <name>heme</name>
        <dbReference type="ChEBI" id="CHEBI:30413"/>
    </cofactor>
</comment>
<dbReference type="PRINTS" id="PR00385">
    <property type="entry name" value="P450"/>
</dbReference>
<organism evidence="8 9">
    <name type="scientific">Singulisphaera acidiphila (strain ATCC BAA-1392 / DSM 18658 / VKM B-2454 / MOB10)</name>
    <dbReference type="NCBI Taxonomy" id="886293"/>
    <lineage>
        <taxon>Bacteria</taxon>
        <taxon>Pseudomonadati</taxon>
        <taxon>Planctomycetota</taxon>
        <taxon>Planctomycetia</taxon>
        <taxon>Isosphaerales</taxon>
        <taxon>Isosphaeraceae</taxon>
        <taxon>Singulisphaera</taxon>
    </lineage>
</organism>
<dbReference type="GO" id="GO:0004497">
    <property type="term" value="F:monooxygenase activity"/>
    <property type="evidence" value="ECO:0007669"/>
    <property type="project" value="UniProtKB-KW"/>
</dbReference>
<dbReference type="RefSeq" id="WP_015248643.1">
    <property type="nucleotide sequence ID" value="NC_019892.1"/>
</dbReference>
<dbReference type="PANTHER" id="PTHR24291:SF50">
    <property type="entry name" value="BIFUNCTIONAL ALBAFLAVENONE MONOOXYGENASE_TERPENE SYNTHASE"/>
    <property type="match status" value="1"/>
</dbReference>
<dbReference type="OrthoDB" id="9789468at2"/>
<keyword evidence="4" id="KW-0560">Oxidoreductase</keyword>
<dbReference type="eggNOG" id="COG2124">
    <property type="taxonomic scope" value="Bacteria"/>
</dbReference>
<comment type="similarity">
    <text evidence="1">Belongs to the cytochrome P450 family.</text>
</comment>
<keyword evidence="3 7" id="KW-0479">Metal-binding</keyword>
<evidence type="ECO:0000256" key="7">
    <source>
        <dbReference type="PIRSR" id="PIRSR602401-1"/>
    </source>
</evidence>
<name>L0DL33_SINAD</name>
<dbReference type="InterPro" id="IPR050196">
    <property type="entry name" value="Cytochrome_P450_Monoox"/>
</dbReference>
<dbReference type="KEGG" id="saci:Sinac_5392"/>
<dbReference type="Proteomes" id="UP000010798">
    <property type="component" value="Chromosome"/>
</dbReference>
<evidence type="ECO:0000256" key="6">
    <source>
        <dbReference type="ARBA" id="ARBA00023033"/>
    </source>
</evidence>
<feature type="binding site" description="axial binding residue" evidence="7">
    <location>
        <position position="403"/>
    </location>
    <ligand>
        <name>heme</name>
        <dbReference type="ChEBI" id="CHEBI:30413"/>
    </ligand>
    <ligandPart>
        <name>Fe</name>
        <dbReference type="ChEBI" id="CHEBI:18248"/>
    </ligandPart>
</feature>
<dbReference type="GO" id="GO:0016705">
    <property type="term" value="F:oxidoreductase activity, acting on paired donors, with incorporation or reduction of molecular oxygen"/>
    <property type="evidence" value="ECO:0007669"/>
    <property type="project" value="InterPro"/>
</dbReference>